<dbReference type="PROSITE" id="PS50837">
    <property type="entry name" value="NACHT"/>
    <property type="match status" value="1"/>
</dbReference>
<dbReference type="Gene3D" id="3.40.50.300">
    <property type="entry name" value="P-loop containing nucleotide triphosphate hydrolases"/>
    <property type="match status" value="1"/>
</dbReference>
<dbReference type="PROSITE" id="PS50077">
    <property type="entry name" value="HEAT_REPEAT"/>
    <property type="match status" value="1"/>
</dbReference>
<evidence type="ECO:0000259" key="5">
    <source>
        <dbReference type="PROSITE" id="PS50837"/>
    </source>
</evidence>
<organism evidence="6 7">
    <name type="scientific">Nostoc spongiaeforme FACHB-130</name>
    <dbReference type="NCBI Taxonomy" id="1357510"/>
    <lineage>
        <taxon>Bacteria</taxon>
        <taxon>Bacillati</taxon>
        <taxon>Cyanobacteriota</taxon>
        <taxon>Cyanophyceae</taxon>
        <taxon>Nostocales</taxon>
        <taxon>Nostocaceae</taxon>
        <taxon>Nostoc</taxon>
    </lineage>
</organism>
<protein>
    <submittedName>
        <fullName evidence="6">HEAT repeat domain-containing protein</fullName>
    </submittedName>
</protein>
<comment type="caution">
    <text evidence="6">The sequence shown here is derived from an EMBL/GenBank/DDBJ whole genome shotgun (WGS) entry which is preliminary data.</text>
</comment>
<dbReference type="InterPro" id="IPR021133">
    <property type="entry name" value="HEAT_type_2"/>
</dbReference>
<evidence type="ECO:0000256" key="1">
    <source>
        <dbReference type="ARBA" id="ARBA00009299"/>
    </source>
</evidence>
<dbReference type="PANTHER" id="PTHR46844:SF1">
    <property type="entry name" value="SLR5058 PROTEIN"/>
    <property type="match status" value="1"/>
</dbReference>
<evidence type="ECO:0000256" key="3">
    <source>
        <dbReference type="ARBA" id="ARBA00022738"/>
    </source>
</evidence>
<dbReference type="Pfam" id="PF22734">
    <property type="entry name" value="NNH2"/>
    <property type="match status" value="1"/>
</dbReference>
<dbReference type="SUPFAM" id="SSF48371">
    <property type="entry name" value="ARM repeat"/>
    <property type="match status" value="1"/>
</dbReference>
<evidence type="ECO:0000313" key="7">
    <source>
        <dbReference type="Proteomes" id="UP000603457"/>
    </source>
</evidence>
<reference evidence="6 7" key="1">
    <citation type="journal article" date="2020" name="ISME J.">
        <title>Comparative genomics reveals insights into cyanobacterial evolution and habitat adaptation.</title>
        <authorList>
            <person name="Chen M.Y."/>
            <person name="Teng W.K."/>
            <person name="Zhao L."/>
            <person name="Hu C.X."/>
            <person name="Zhou Y.K."/>
            <person name="Han B.P."/>
            <person name="Song L.R."/>
            <person name="Shu W.S."/>
        </authorList>
    </citation>
    <scope>NUCLEOTIDE SEQUENCE [LARGE SCALE GENOMIC DNA]</scope>
    <source>
        <strain evidence="6 7">FACHB-130</strain>
    </source>
</reference>
<comment type="similarity">
    <text evidence="1">Belongs to the CpcE/RpcE/PecE family.</text>
</comment>
<keyword evidence="7" id="KW-1185">Reference proteome</keyword>
<dbReference type="InterPro" id="IPR027417">
    <property type="entry name" value="P-loop_NTPase"/>
</dbReference>
<sequence>MSELFLGWVATNAVGLLVKTIMTQDFVKEFAQDLAKDYAKDFFKDRFNNVPIALFEKEPLQKAIIKALKEFFQIVEDELKLCQVSAADIKKFAKPLKTFIYNKSVKQILGRAFKDDCNSLNYQELRNIWDELNLPIMPANFNWQSVTQKYIEKCQEILGDSSELRSILLGQRLEEILRFLKENRSITPDFDLPKYLETIRERYISLKLHRLENKGSELRINLWQIFIPQNVREVYQVLPELPKEHLRRLQATQQLDTEFDLEELDRYKRNYVQQPIRSVLDVIQEKRSKNYLVILGDPGSGKSTLLHYLALKWVEETLTLKDFSLPIPLLIELNSYVRDRNEQCNNFLQYYNHAPKCFFHLNQHKLHEQLKAGNALVMFDGLDEIFDSVMRNEVIDSIHRFTNEYPDVQVIVTSRIIGYQPQVLQDAEFRHFILQDLELEQITDFIERWHERTFNVTDKEEKDLKQERLQKAIKESQAIAELAGNPLLLTMMAILNLSQELPRDRPELYNQASRVLLHKWDVERALETDKWAINDKDKQAMLRQVAYTMQTSDAGLAGNVISEDSLINVLTEYLKEELEFEQPKLAARRIIDQLRTRNFMLCFRGADYYGFVHRTFLEYFCAAYFVWRFEKKRNISLTTEVFGKHWDDETWHEVLLLIAGMIEPEYVGEILEYLMVQDGEEKKFINLFLAAKCLVEVRHRSKMRKVADKLLNQLKDLIEYDVWYYYRPIFDDDENRLVREIRTQAVTAIATTWQDDTSKTFLQELANSKDVDSDVRGTAVAQLAQAYKDDTTKTLLLKLAIAKDVDSSVRITAVAQLAKAYKDDFTKTLLLQLATTKDVDSFVRQIAVLQLAQVYKDDSTKTLLLQLATAKDVDKYVRITAVAQLAKAYKDDSTKTLLLQLANAKDVDSSVQRTAVAQLAQAYKDDSTKTLLLKLATAKDVDSDVRVTAVEQLAQAYKDDSTKTLLLQLATAQDVDEYVRVIAVAQLAQAYKDDSTKTFLLQLATAKDVDSSVRRTAVAQLAQAYKDDSTKTFLLQLATAQDDNWYMQETAVEKLAQAYKDDSTKTLLLQLATAQDDNWYKRRTAVAQLAKAYKSQPELFEIYYNCAANDPFQGSHEDFFPNPRRVALEIIIKQYPQHERTLPLLRDRAENDPDEQVREYAQKKLAELEK</sequence>
<proteinExistence type="inferred from homology"/>
<dbReference type="Proteomes" id="UP000603457">
    <property type="component" value="Unassembled WGS sequence"/>
</dbReference>
<dbReference type="InterPro" id="IPR016024">
    <property type="entry name" value="ARM-type_fold"/>
</dbReference>
<dbReference type="InterPro" id="IPR011989">
    <property type="entry name" value="ARM-like"/>
</dbReference>
<dbReference type="Pfam" id="PF05729">
    <property type="entry name" value="NACHT"/>
    <property type="match status" value="1"/>
</dbReference>
<dbReference type="EMBL" id="JACJTB010000020">
    <property type="protein sequence ID" value="MBD2595833.1"/>
    <property type="molecule type" value="Genomic_DNA"/>
</dbReference>
<gene>
    <name evidence="6" type="ORF">H6G74_16055</name>
</gene>
<evidence type="ECO:0000256" key="4">
    <source>
        <dbReference type="ARBA" id="ARBA00023239"/>
    </source>
</evidence>
<dbReference type="InterPro" id="IPR007111">
    <property type="entry name" value="NACHT_NTPase"/>
</dbReference>
<keyword evidence="3" id="KW-0605">Phycobilisome</keyword>
<accession>A0ABR8FXK4</accession>
<evidence type="ECO:0000256" key="2">
    <source>
        <dbReference type="ARBA" id="ARBA00022549"/>
    </source>
</evidence>
<keyword evidence="4" id="KW-0456">Lyase</keyword>
<feature type="domain" description="NACHT" evidence="5">
    <location>
        <begin position="290"/>
        <end position="415"/>
    </location>
</feature>
<keyword evidence="2" id="KW-0042">Antenna complex</keyword>
<dbReference type="InterPro" id="IPR054569">
    <property type="entry name" value="NNH2"/>
</dbReference>
<dbReference type="PANTHER" id="PTHR46844">
    <property type="entry name" value="SLR5058 PROTEIN"/>
    <property type="match status" value="1"/>
</dbReference>
<name>A0ABR8FXK4_9NOSO</name>
<evidence type="ECO:0000313" key="6">
    <source>
        <dbReference type="EMBL" id="MBD2595833.1"/>
    </source>
</evidence>
<dbReference type="Gene3D" id="1.25.10.10">
    <property type="entry name" value="Leucine-rich Repeat Variant"/>
    <property type="match status" value="2"/>
</dbReference>
<dbReference type="SUPFAM" id="SSF52540">
    <property type="entry name" value="P-loop containing nucleoside triphosphate hydrolases"/>
    <property type="match status" value="1"/>
</dbReference>